<dbReference type="OrthoDB" id="9995306at2759"/>
<dbReference type="UniPathway" id="UPA00988"/>
<dbReference type="Gene3D" id="3.40.50.300">
    <property type="entry name" value="P-loop containing nucleotide triphosphate hydrolases"/>
    <property type="match status" value="1"/>
</dbReference>
<dbReference type="EMBL" id="NAJM01000015">
    <property type="protein sequence ID" value="RVX71896.1"/>
    <property type="molecule type" value="Genomic_DNA"/>
</dbReference>
<dbReference type="PANTHER" id="PTHR16184">
    <property type="entry name" value="ELONGATOR COMPLEX PROTEIN 6"/>
    <property type="match status" value="1"/>
</dbReference>
<evidence type="ECO:0000256" key="2">
    <source>
        <dbReference type="ARBA" id="ARBA00008837"/>
    </source>
</evidence>
<comment type="similarity">
    <text evidence="2">Belongs to the ELP6 family.</text>
</comment>
<evidence type="ECO:0000256" key="3">
    <source>
        <dbReference type="SAM" id="MobiDB-lite"/>
    </source>
</evidence>
<evidence type="ECO:0000313" key="4">
    <source>
        <dbReference type="EMBL" id="RVX71896.1"/>
    </source>
</evidence>
<evidence type="ECO:0000313" key="5">
    <source>
        <dbReference type="Proteomes" id="UP000288859"/>
    </source>
</evidence>
<feature type="region of interest" description="Disordered" evidence="3">
    <location>
        <begin position="30"/>
        <end position="70"/>
    </location>
</feature>
<protein>
    <submittedName>
        <fullName evidence="4">Uncharacterized protein</fullName>
    </submittedName>
</protein>
<reference evidence="4 5" key="1">
    <citation type="submission" date="2017-03" db="EMBL/GenBank/DDBJ databases">
        <title>Genomes of endolithic fungi from Antarctica.</title>
        <authorList>
            <person name="Coleine C."/>
            <person name="Masonjones S."/>
            <person name="Stajich J.E."/>
        </authorList>
    </citation>
    <scope>NUCLEOTIDE SEQUENCE [LARGE SCALE GENOMIC DNA]</scope>
    <source>
        <strain evidence="4 5">CCFEE 6314</strain>
    </source>
</reference>
<comment type="pathway">
    <text evidence="1">tRNA modification; 5-methoxycarbonylmethyl-2-thiouridine-tRNA biosynthesis.</text>
</comment>
<accession>A0A438N8H6</accession>
<dbReference type="GO" id="GO:0033588">
    <property type="term" value="C:elongator holoenzyme complex"/>
    <property type="evidence" value="ECO:0007669"/>
    <property type="project" value="InterPro"/>
</dbReference>
<name>A0A438N8H6_EXOME</name>
<sequence length="202" mass="20979">MSPGSEEQGTTTLKSLALNDITVTVNQVLRSASSSSTDRADNRTSSPIQRIPAAAATAGPRPLTATSVSSSGPAVILDGLDFVLASQPSTTPLSLNAFVSTVRLQSLATIVTAQADSPLLHNATSPLEADHAHLVTSLAHQSDWVLQLRGLDTGSANDVSGVVRASRGGQSEDQPSDLADGEWLYHIKGDGTVRVWGRGELS</sequence>
<dbReference type="InterPro" id="IPR018627">
    <property type="entry name" value="ELP6"/>
</dbReference>
<evidence type="ECO:0000256" key="1">
    <source>
        <dbReference type="ARBA" id="ARBA00005043"/>
    </source>
</evidence>
<comment type="caution">
    <text evidence="4">The sequence shown here is derived from an EMBL/GenBank/DDBJ whole genome shotgun (WGS) entry which is preliminary data.</text>
</comment>
<dbReference type="InterPro" id="IPR027417">
    <property type="entry name" value="P-loop_NTPase"/>
</dbReference>
<dbReference type="Proteomes" id="UP000288859">
    <property type="component" value="Unassembled WGS sequence"/>
</dbReference>
<dbReference type="GO" id="GO:0002098">
    <property type="term" value="P:tRNA wobble uridine modification"/>
    <property type="evidence" value="ECO:0007669"/>
    <property type="project" value="InterPro"/>
</dbReference>
<dbReference type="VEuPathDB" id="FungiDB:PV10_08702"/>
<dbReference type="AlphaFoldDB" id="A0A438N8H6"/>
<organism evidence="4 5">
    <name type="scientific">Exophiala mesophila</name>
    <name type="common">Black yeast-like fungus</name>
    <dbReference type="NCBI Taxonomy" id="212818"/>
    <lineage>
        <taxon>Eukaryota</taxon>
        <taxon>Fungi</taxon>
        <taxon>Dikarya</taxon>
        <taxon>Ascomycota</taxon>
        <taxon>Pezizomycotina</taxon>
        <taxon>Eurotiomycetes</taxon>
        <taxon>Chaetothyriomycetidae</taxon>
        <taxon>Chaetothyriales</taxon>
        <taxon>Herpotrichiellaceae</taxon>
        <taxon>Exophiala</taxon>
    </lineage>
</organism>
<gene>
    <name evidence="4" type="ORF">B0A52_04295</name>
</gene>
<dbReference type="PANTHER" id="PTHR16184:SF6">
    <property type="entry name" value="ELONGATOR COMPLEX PROTEIN 6"/>
    <property type="match status" value="1"/>
</dbReference>
<proteinExistence type="inferred from homology"/>